<organism evidence="1 2">
    <name type="scientific">Methanocorpusculum petauri</name>
    <dbReference type="NCBI Taxonomy" id="3002863"/>
    <lineage>
        <taxon>Archaea</taxon>
        <taxon>Methanobacteriati</taxon>
        <taxon>Methanobacteriota</taxon>
        <taxon>Stenosarchaea group</taxon>
        <taxon>Methanomicrobia</taxon>
        <taxon>Methanomicrobiales</taxon>
        <taxon>Methanocorpusculaceae</taxon>
        <taxon>Methanocorpusculum</taxon>
    </lineage>
</organism>
<name>A0ABT4ID84_9EURY</name>
<reference evidence="1" key="1">
    <citation type="submission" date="2022-12" db="EMBL/GenBank/DDBJ databases">
        <title>Isolation and characterisation of novel Methanocorpusculum spp. from native Australian herbivores indicates the genus is ancestrally host-associated.</title>
        <authorList>
            <person name="Volmer J.G."/>
            <person name="Soo R.M."/>
            <person name="Evans P.N."/>
            <person name="Hoedt E.C."/>
            <person name="Astorga Alsina A.L."/>
            <person name="Woodcroft B.J."/>
            <person name="Tyson G.W."/>
            <person name="Hugenholtz P."/>
            <person name="Morrison M."/>
        </authorList>
    </citation>
    <scope>NUCLEOTIDE SEQUENCE</scope>
    <source>
        <strain evidence="1">MG</strain>
    </source>
</reference>
<sequence>MIEEWKRTWQYYKDRLQPNRKSGRELLEYLHSRYVLTETEDKRAAAVVYDTVIMNKPFAAKLPSGKYPVPKTFFLENTGPGKCLYAAEKRETDLRIFVGVDLTTGFFLVEGSTMLWEELCAFQGLDERDLQNYVCVANYVNSLKRVGRLDGAL</sequence>
<protein>
    <submittedName>
        <fullName evidence="1">Uncharacterized protein</fullName>
    </submittedName>
</protein>
<evidence type="ECO:0000313" key="2">
    <source>
        <dbReference type="Proteomes" id="UP001141422"/>
    </source>
</evidence>
<accession>A0ABT4ID84</accession>
<gene>
    <name evidence="1" type="ORF">O0S10_00485</name>
</gene>
<dbReference type="Proteomes" id="UP001141422">
    <property type="component" value="Unassembled WGS sequence"/>
</dbReference>
<evidence type="ECO:0000313" key="1">
    <source>
        <dbReference type="EMBL" id="MCZ0859700.1"/>
    </source>
</evidence>
<proteinExistence type="predicted"/>
<dbReference type="RefSeq" id="WP_268923922.1">
    <property type="nucleotide sequence ID" value="NZ_JAPTGB010000001.1"/>
</dbReference>
<keyword evidence="2" id="KW-1185">Reference proteome</keyword>
<dbReference type="EMBL" id="JAPTGB010000001">
    <property type="protein sequence ID" value="MCZ0859700.1"/>
    <property type="molecule type" value="Genomic_DNA"/>
</dbReference>
<comment type="caution">
    <text evidence="1">The sequence shown here is derived from an EMBL/GenBank/DDBJ whole genome shotgun (WGS) entry which is preliminary data.</text>
</comment>